<dbReference type="PRINTS" id="PR00079">
    <property type="entry name" value="G6PDHDRGNASE"/>
</dbReference>
<dbReference type="SUPFAM" id="SSF55347">
    <property type="entry name" value="Glyceraldehyde-3-phosphate dehydrogenase-like, C-terminal domain"/>
    <property type="match status" value="1"/>
</dbReference>
<keyword evidence="3" id="KW-0521">NADP</keyword>
<feature type="domain" description="Glucose-6-phosphate dehydrogenase C-terminal" evidence="7">
    <location>
        <begin position="399"/>
        <end position="455"/>
    </location>
</feature>
<comment type="pathway">
    <text evidence="1">Carbohydrate degradation; pentose phosphate pathway; D-ribulose 5-phosphate from D-glucose 6-phosphate (oxidative stage): step 1/3.</text>
</comment>
<dbReference type="EMBL" id="BJYY01000024">
    <property type="protein sequence ID" value="GEO35839.1"/>
    <property type="molecule type" value="Genomic_DNA"/>
</dbReference>
<dbReference type="RefSeq" id="WP_146906896.1">
    <property type="nucleotide sequence ID" value="NZ_BAAARM010000003.1"/>
</dbReference>
<evidence type="ECO:0000313" key="8">
    <source>
        <dbReference type="EMBL" id="GEO35839.1"/>
    </source>
</evidence>
<dbReference type="GO" id="GO:0009051">
    <property type="term" value="P:pentose-phosphate shunt, oxidative branch"/>
    <property type="evidence" value="ECO:0007669"/>
    <property type="project" value="TreeGrafter"/>
</dbReference>
<comment type="caution">
    <text evidence="8">The sequence shown here is derived from an EMBL/GenBank/DDBJ whole genome shotgun (WGS) entry which is preliminary data.</text>
</comment>
<protein>
    <submittedName>
        <fullName evidence="8">Glucose-6-phosphate 1-dehydrogenase</fullName>
    </submittedName>
</protein>
<proteinExistence type="predicted"/>
<dbReference type="GO" id="GO:0006006">
    <property type="term" value="P:glucose metabolic process"/>
    <property type="evidence" value="ECO:0007669"/>
    <property type="project" value="UniProtKB-KW"/>
</dbReference>
<name>A0A512DH83_9CELL</name>
<sequence>MITRLVLLGATGDLAGRFLLPALAGLLGDGTLPDDLRVVGAAQQDWDDETFREHVAERLRQYAPDVPQSAHRSLLAGLQYRRFDPQDPATVVHAVETVHGPDGPRAPVAVYLALPPRTFAPTLRALAQADLPEGSRIAVEKPFGEGLDDALALDDLLTRVTDARGVSAYRVDHILGMPRVQDVVALRSPGGPLEAAWDGAHLRQVDILWDETLGLAGRERFYDGVGAVKDVVQNHLLQVLALVAMEPPADGSEQALHDAKAQALRSVRTLTPDDVPARTRRARYGAGTLTAPDGTPGTAVGGYAQQDGVDPARGTETYGELLLEVDSPRWAGTTFVVRNGKALGTSRKGVALHFRGTAPQVDPADADRVSDTELWIELDGPQRSSAAPAVHVNAPGELSAYGRVLTDVLSGGTRTSVSSAESELAWRIVEPVLSVWAAGGVPLLEYAAGSAGPAQS</sequence>
<dbReference type="PANTHER" id="PTHR23429">
    <property type="entry name" value="GLUCOSE-6-PHOSPHATE 1-DEHYDROGENASE G6PD"/>
    <property type="match status" value="1"/>
</dbReference>
<dbReference type="GO" id="GO:0050661">
    <property type="term" value="F:NADP binding"/>
    <property type="evidence" value="ECO:0007669"/>
    <property type="project" value="InterPro"/>
</dbReference>
<dbReference type="Pfam" id="PF02781">
    <property type="entry name" value="G6PD_C"/>
    <property type="match status" value="2"/>
</dbReference>
<feature type="domain" description="Glucose-6-phosphate dehydrogenase NAD-binding" evidence="6">
    <location>
        <begin position="6"/>
        <end position="181"/>
    </location>
</feature>
<dbReference type="InterPro" id="IPR022674">
    <property type="entry name" value="G6P_DH_NAD-bd"/>
</dbReference>
<reference evidence="8 9" key="1">
    <citation type="submission" date="2019-07" db="EMBL/GenBank/DDBJ databases">
        <title>Whole genome shotgun sequence of Cellulomonas aerilata NBRC 106308.</title>
        <authorList>
            <person name="Hosoyama A."/>
            <person name="Uohara A."/>
            <person name="Ohji S."/>
            <person name="Ichikawa N."/>
        </authorList>
    </citation>
    <scope>NUCLEOTIDE SEQUENCE [LARGE SCALE GENOMIC DNA]</scope>
    <source>
        <strain evidence="8 9">NBRC 106308</strain>
    </source>
</reference>
<dbReference type="AlphaFoldDB" id="A0A512DH83"/>
<keyword evidence="4" id="KW-0560">Oxidoreductase</keyword>
<evidence type="ECO:0000256" key="1">
    <source>
        <dbReference type="ARBA" id="ARBA00004937"/>
    </source>
</evidence>
<dbReference type="Gene3D" id="3.40.50.720">
    <property type="entry name" value="NAD(P)-binding Rossmann-like Domain"/>
    <property type="match status" value="1"/>
</dbReference>
<evidence type="ECO:0000313" key="9">
    <source>
        <dbReference type="Proteomes" id="UP000321181"/>
    </source>
</evidence>
<dbReference type="GO" id="GO:0005829">
    <property type="term" value="C:cytosol"/>
    <property type="evidence" value="ECO:0007669"/>
    <property type="project" value="TreeGrafter"/>
</dbReference>
<evidence type="ECO:0000256" key="5">
    <source>
        <dbReference type="ARBA" id="ARBA00023277"/>
    </source>
</evidence>
<dbReference type="PANTHER" id="PTHR23429:SF0">
    <property type="entry name" value="GLUCOSE-6-PHOSPHATE 1-DEHYDROGENASE"/>
    <property type="match status" value="1"/>
</dbReference>
<evidence type="ECO:0000256" key="4">
    <source>
        <dbReference type="ARBA" id="ARBA00023002"/>
    </source>
</evidence>
<organism evidence="8 9">
    <name type="scientific">Cellulomonas aerilata</name>
    <dbReference type="NCBI Taxonomy" id="515326"/>
    <lineage>
        <taxon>Bacteria</taxon>
        <taxon>Bacillati</taxon>
        <taxon>Actinomycetota</taxon>
        <taxon>Actinomycetes</taxon>
        <taxon>Micrococcales</taxon>
        <taxon>Cellulomonadaceae</taxon>
        <taxon>Cellulomonas</taxon>
    </lineage>
</organism>
<evidence type="ECO:0000259" key="6">
    <source>
        <dbReference type="Pfam" id="PF00479"/>
    </source>
</evidence>
<keyword evidence="2" id="KW-0313">Glucose metabolism</keyword>
<dbReference type="Pfam" id="PF00479">
    <property type="entry name" value="G6PD_N"/>
    <property type="match status" value="1"/>
</dbReference>
<dbReference type="InterPro" id="IPR036291">
    <property type="entry name" value="NAD(P)-bd_dom_sf"/>
</dbReference>
<evidence type="ECO:0000259" key="7">
    <source>
        <dbReference type="Pfam" id="PF02781"/>
    </source>
</evidence>
<feature type="domain" description="Glucose-6-phosphate dehydrogenase C-terminal" evidence="7">
    <location>
        <begin position="192"/>
        <end position="379"/>
    </location>
</feature>
<dbReference type="InterPro" id="IPR022675">
    <property type="entry name" value="G6P_DH_C"/>
</dbReference>
<keyword evidence="9" id="KW-1185">Reference proteome</keyword>
<keyword evidence="5" id="KW-0119">Carbohydrate metabolism</keyword>
<dbReference type="Proteomes" id="UP000321181">
    <property type="component" value="Unassembled WGS sequence"/>
</dbReference>
<evidence type="ECO:0000256" key="3">
    <source>
        <dbReference type="ARBA" id="ARBA00022857"/>
    </source>
</evidence>
<dbReference type="SUPFAM" id="SSF51735">
    <property type="entry name" value="NAD(P)-binding Rossmann-fold domains"/>
    <property type="match status" value="1"/>
</dbReference>
<evidence type="ECO:0000256" key="2">
    <source>
        <dbReference type="ARBA" id="ARBA00022526"/>
    </source>
</evidence>
<dbReference type="GO" id="GO:0004345">
    <property type="term" value="F:glucose-6-phosphate dehydrogenase activity"/>
    <property type="evidence" value="ECO:0007669"/>
    <property type="project" value="InterPro"/>
</dbReference>
<dbReference type="InterPro" id="IPR001282">
    <property type="entry name" value="G6P_DH"/>
</dbReference>
<accession>A0A512DH83</accession>
<dbReference type="OrthoDB" id="9802739at2"/>
<gene>
    <name evidence="8" type="primary">zwf_3</name>
    <name evidence="8" type="ORF">CAE01nite_35640</name>
</gene>
<dbReference type="Gene3D" id="3.30.360.10">
    <property type="entry name" value="Dihydrodipicolinate Reductase, domain 2"/>
    <property type="match status" value="1"/>
</dbReference>